<dbReference type="InterPro" id="IPR016163">
    <property type="entry name" value="Ald_DH_C"/>
</dbReference>
<dbReference type="InterPro" id="IPR016161">
    <property type="entry name" value="Ald_DH/histidinol_DH"/>
</dbReference>
<keyword evidence="6" id="KW-1185">Reference proteome</keyword>
<accession>A0A0C9V798</accession>
<dbReference type="Proteomes" id="UP000054279">
    <property type="component" value="Unassembled WGS sequence"/>
</dbReference>
<dbReference type="PANTHER" id="PTHR43353:SF6">
    <property type="entry name" value="CYTOPLASMIC ALDEHYDE DEHYDROGENASE (EUROFUNG)"/>
    <property type="match status" value="1"/>
</dbReference>
<dbReference type="PROSITE" id="PS00687">
    <property type="entry name" value="ALDEHYDE_DEHYDR_GLU"/>
    <property type="match status" value="1"/>
</dbReference>
<dbReference type="Gene3D" id="3.40.605.10">
    <property type="entry name" value="Aldehyde Dehydrogenase, Chain A, domain 1"/>
    <property type="match status" value="1"/>
</dbReference>
<feature type="active site" evidence="2">
    <location>
        <position position="255"/>
    </location>
</feature>
<dbReference type="InterPro" id="IPR050740">
    <property type="entry name" value="Aldehyde_DH_Superfamily"/>
</dbReference>
<proteinExistence type="inferred from homology"/>
<dbReference type="GO" id="GO:0009450">
    <property type="term" value="P:gamma-aminobutyric acid catabolic process"/>
    <property type="evidence" value="ECO:0007669"/>
    <property type="project" value="TreeGrafter"/>
</dbReference>
<dbReference type="InterPro" id="IPR029510">
    <property type="entry name" value="Ald_DH_CS_GLU"/>
</dbReference>
<dbReference type="OrthoDB" id="310895at2759"/>
<evidence type="ECO:0000256" key="3">
    <source>
        <dbReference type="RuleBase" id="RU003345"/>
    </source>
</evidence>
<dbReference type="HOGENOM" id="CLU_005391_1_0_1"/>
<dbReference type="Gene3D" id="3.40.309.10">
    <property type="entry name" value="Aldehyde Dehydrogenase, Chain A, domain 2"/>
    <property type="match status" value="1"/>
</dbReference>
<dbReference type="PANTHER" id="PTHR43353">
    <property type="entry name" value="SUCCINATE-SEMIALDEHYDE DEHYDROGENASE, MITOCHONDRIAL"/>
    <property type="match status" value="1"/>
</dbReference>
<keyword evidence="1 3" id="KW-0560">Oxidoreductase</keyword>
<comment type="similarity">
    <text evidence="3">Belongs to the aldehyde dehydrogenase family.</text>
</comment>
<gene>
    <name evidence="5" type="ORF">M422DRAFT_183522</name>
</gene>
<dbReference type="InterPro" id="IPR015590">
    <property type="entry name" value="Aldehyde_DH_dom"/>
</dbReference>
<dbReference type="SUPFAM" id="SSF53720">
    <property type="entry name" value="ALDH-like"/>
    <property type="match status" value="1"/>
</dbReference>
<evidence type="ECO:0000313" key="6">
    <source>
        <dbReference type="Proteomes" id="UP000054279"/>
    </source>
</evidence>
<evidence type="ECO:0000256" key="1">
    <source>
        <dbReference type="ARBA" id="ARBA00023002"/>
    </source>
</evidence>
<feature type="domain" description="Aldehyde dehydrogenase" evidence="4">
    <location>
        <begin position="18"/>
        <end position="459"/>
    </location>
</feature>
<organism evidence="5 6">
    <name type="scientific">Sphaerobolus stellatus (strain SS14)</name>
    <dbReference type="NCBI Taxonomy" id="990650"/>
    <lineage>
        <taxon>Eukaryota</taxon>
        <taxon>Fungi</taxon>
        <taxon>Dikarya</taxon>
        <taxon>Basidiomycota</taxon>
        <taxon>Agaricomycotina</taxon>
        <taxon>Agaricomycetes</taxon>
        <taxon>Phallomycetidae</taxon>
        <taxon>Geastrales</taxon>
        <taxon>Sphaerobolaceae</taxon>
        <taxon>Sphaerobolus</taxon>
    </lineage>
</organism>
<dbReference type="EMBL" id="KN837216">
    <property type="protein sequence ID" value="KIJ33226.1"/>
    <property type="molecule type" value="Genomic_DNA"/>
</dbReference>
<evidence type="ECO:0000313" key="5">
    <source>
        <dbReference type="EMBL" id="KIJ33226.1"/>
    </source>
</evidence>
<evidence type="ECO:0000256" key="2">
    <source>
        <dbReference type="PROSITE-ProRule" id="PRU10007"/>
    </source>
</evidence>
<dbReference type="Pfam" id="PF00171">
    <property type="entry name" value="Aldedh"/>
    <property type="match status" value="1"/>
</dbReference>
<reference evidence="5 6" key="1">
    <citation type="submission" date="2014-06" db="EMBL/GenBank/DDBJ databases">
        <title>Evolutionary Origins and Diversification of the Mycorrhizal Mutualists.</title>
        <authorList>
            <consortium name="DOE Joint Genome Institute"/>
            <consortium name="Mycorrhizal Genomics Consortium"/>
            <person name="Kohler A."/>
            <person name="Kuo A."/>
            <person name="Nagy L.G."/>
            <person name="Floudas D."/>
            <person name="Copeland A."/>
            <person name="Barry K.W."/>
            <person name="Cichocki N."/>
            <person name="Veneault-Fourrey C."/>
            <person name="LaButti K."/>
            <person name="Lindquist E.A."/>
            <person name="Lipzen A."/>
            <person name="Lundell T."/>
            <person name="Morin E."/>
            <person name="Murat C."/>
            <person name="Riley R."/>
            <person name="Ohm R."/>
            <person name="Sun H."/>
            <person name="Tunlid A."/>
            <person name="Henrissat B."/>
            <person name="Grigoriev I.V."/>
            <person name="Hibbett D.S."/>
            <person name="Martin F."/>
        </authorList>
    </citation>
    <scope>NUCLEOTIDE SEQUENCE [LARGE SCALE GENOMIC DNA]</scope>
    <source>
        <strain evidence="5 6">SS14</strain>
    </source>
</reference>
<name>A0A0C9V798_SPHS4</name>
<dbReference type="AlphaFoldDB" id="A0A0C9V798"/>
<sequence>MSLLPANLWIGGERRSSSTGKTFDVINSVTQQVVTRAPAASSQDVIAAIEAADKAQPAWEAVPWRAKRDLFIRASELLKTKYVQRVIDVTAAEVGALENWAKGDTFGAASYFLEAATQATQLTGETQPSAVAPGGTVLIERRPFGTVFAIVPFNSPVILTARGIACALACGNTVVLKSAELSPASNEIIVEVLHEAGLPKGVLNLLHMAREDAPKLVAEIIGHKAIRHVNFTGSDRVGRILAGEAAKYLKPCVFELGGKAPVIVLNDANVKQAARFIVSISMVHAGQVCMSTERVIVQSGVSKELIEAVTSLARNIRVANDSDNHIPALTSKEFVPKVLSLLQDAKDRGGEVLVGDLTAHGAHLKPHIILGVEPGWPLWEQESFGPVFVIKVVETEEEAVKMANETDYSLTAAIWTGNMAKGLTLARQIRSGYVQVNGPTFNREPGIQIRGLGGATGYGLFDVEHFTQKRILILNPDGITPPFLADL</sequence>
<protein>
    <recommendedName>
        <fullName evidence="4">Aldehyde dehydrogenase domain-containing protein</fullName>
    </recommendedName>
</protein>
<evidence type="ECO:0000259" key="4">
    <source>
        <dbReference type="Pfam" id="PF00171"/>
    </source>
</evidence>
<dbReference type="InterPro" id="IPR016162">
    <property type="entry name" value="Ald_DH_N"/>
</dbReference>
<dbReference type="GO" id="GO:0004777">
    <property type="term" value="F:succinate-semialdehyde dehydrogenase (NAD+) activity"/>
    <property type="evidence" value="ECO:0007669"/>
    <property type="project" value="TreeGrafter"/>
</dbReference>